<comment type="caution">
    <text evidence="1">The sequence shown here is derived from an EMBL/GenBank/DDBJ whole genome shotgun (WGS) entry which is preliminary data.</text>
</comment>
<dbReference type="EMBL" id="AANZ01000005">
    <property type="protein sequence ID" value="EAQ81283.1"/>
    <property type="molecule type" value="Genomic_DNA"/>
</dbReference>
<reference evidence="1 2" key="1">
    <citation type="submission" date="2006-02" db="EMBL/GenBank/DDBJ databases">
        <authorList>
            <person name="Amann R."/>
            <person name="Ferriera S."/>
            <person name="Johnson J."/>
            <person name="Kravitz S."/>
            <person name="Halpern A."/>
            <person name="Remington K."/>
            <person name="Beeson K."/>
            <person name="Tran B."/>
            <person name="Rogers Y.-H."/>
            <person name="Friedman R."/>
            <person name="Venter J.C."/>
        </authorList>
    </citation>
    <scope>NUCLEOTIDE SEQUENCE [LARGE SCALE GENOMIC DNA]</scope>
    <source>
        <strain evidence="1 2">DSM 3645</strain>
    </source>
</reference>
<gene>
    <name evidence="1" type="ORF">DSM3645_22866</name>
</gene>
<evidence type="ECO:0000313" key="1">
    <source>
        <dbReference type="EMBL" id="EAQ81283.1"/>
    </source>
</evidence>
<dbReference type="Proteomes" id="UP000004358">
    <property type="component" value="Unassembled WGS sequence"/>
</dbReference>
<proteinExistence type="predicted"/>
<dbReference type="SUPFAM" id="SSF49464">
    <property type="entry name" value="Carboxypeptidase regulatory domain-like"/>
    <property type="match status" value="1"/>
</dbReference>
<evidence type="ECO:0008006" key="3">
    <source>
        <dbReference type="Google" id="ProtNLM"/>
    </source>
</evidence>
<sequence length="132" mass="14372">MGLLLVLTWGCGGDQIDPEYKPVSGTVTLDGQPLPDAQISFVPPGTGSSGSGFTDEYGKYELYYAARRGGAKLGENRVFITKNKPSTGKRGEFAGVSEADMEMLPARYNRKTELTATVEDKRNEINFDLKSK</sequence>
<organism evidence="1 2">
    <name type="scientific">Blastopirellula marina DSM 3645</name>
    <dbReference type="NCBI Taxonomy" id="314230"/>
    <lineage>
        <taxon>Bacteria</taxon>
        <taxon>Pseudomonadati</taxon>
        <taxon>Planctomycetota</taxon>
        <taxon>Planctomycetia</taxon>
        <taxon>Pirellulales</taxon>
        <taxon>Pirellulaceae</taxon>
        <taxon>Blastopirellula</taxon>
    </lineage>
</organism>
<evidence type="ECO:0000313" key="2">
    <source>
        <dbReference type="Proteomes" id="UP000004358"/>
    </source>
</evidence>
<protein>
    <recommendedName>
        <fullName evidence="3">Carboxypeptidase regulatory-like domain-containing protein</fullName>
    </recommendedName>
</protein>
<accession>A3ZQ10</accession>
<dbReference type="InterPro" id="IPR008969">
    <property type="entry name" value="CarboxyPept-like_regulatory"/>
</dbReference>
<dbReference type="HOGENOM" id="CLU_113730_5_2_0"/>
<name>A3ZQ10_9BACT</name>
<dbReference type="STRING" id="314230.DSM3645_22866"/>
<dbReference type="AlphaFoldDB" id="A3ZQ10"/>